<dbReference type="InterPro" id="IPR011050">
    <property type="entry name" value="Pectin_lyase_fold/virulence"/>
</dbReference>
<dbReference type="AlphaFoldDB" id="X0V4W0"/>
<protein>
    <recommendedName>
        <fullName evidence="1">Right handed beta helix domain-containing protein</fullName>
    </recommendedName>
</protein>
<comment type="caution">
    <text evidence="2">The sequence shown here is derived from an EMBL/GenBank/DDBJ whole genome shotgun (WGS) entry which is preliminary data.</text>
</comment>
<sequence length="267" mass="28457">LIIRAYDTGDRPILQIGTNAVLLADHPYVTLEDLDCRSTTGDAISVTGTSDHFIINNCVTDGSTGDGIGVEGTITEGTIQRCTTTDAVHGIYLSGVSGVTVEECETYSNGNVSQNAGIILDGCSTCIVKNNTTHDNIGAGIILFGGSDGNEVYDNLSYENTREGLAFGSSGGADTNKVYNNTFHNNGKYGIASYDALNISNLIKNNIVSQDGSLAGSGDYCLYFVSDSNAQDNTFDYNLYYHPIETNIMYTTTGYTLSTWQTLLTAT</sequence>
<evidence type="ECO:0000313" key="2">
    <source>
        <dbReference type="EMBL" id="GAG06417.1"/>
    </source>
</evidence>
<dbReference type="SUPFAM" id="SSF51126">
    <property type="entry name" value="Pectin lyase-like"/>
    <property type="match status" value="1"/>
</dbReference>
<dbReference type="NCBIfam" id="TIGR03804">
    <property type="entry name" value="para_beta_helix"/>
    <property type="match status" value="1"/>
</dbReference>
<feature type="non-terminal residue" evidence="2">
    <location>
        <position position="267"/>
    </location>
</feature>
<dbReference type="EMBL" id="BARS01025638">
    <property type="protein sequence ID" value="GAG06417.1"/>
    <property type="molecule type" value="Genomic_DNA"/>
</dbReference>
<evidence type="ECO:0000259" key="1">
    <source>
        <dbReference type="Pfam" id="PF13229"/>
    </source>
</evidence>
<dbReference type="InterPro" id="IPR006626">
    <property type="entry name" value="PbH1"/>
</dbReference>
<dbReference type="InterPro" id="IPR039448">
    <property type="entry name" value="Beta_helix"/>
</dbReference>
<feature type="non-terminal residue" evidence="2">
    <location>
        <position position="1"/>
    </location>
</feature>
<dbReference type="Pfam" id="PF13229">
    <property type="entry name" value="Beta_helix"/>
    <property type="match status" value="1"/>
</dbReference>
<accession>X0V4W0</accession>
<dbReference type="InterPro" id="IPR022441">
    <property type="entry name" value="Para_beta_helix_rpt-2"/>
</dbReference>
<dbReference type="Gene3D" id="2.160.20.10">
    <property type="entry name" value="Single-stranded right-handed beta-helix, Pectin lyase-like"/>
    <property type="match status" value="2"/>
</dbReference>
<dbReference type="SMART" id="SM00710">
    <property type="entry name" value="PbH1"/>
    <property type="match status" value="8"/>
</dbReference>
<reference evidence="2" key="1">
    <citation type="journal article" date="2014" name="Front. Microbiol.">
        <title>High frequency of phylogenetically diverse reductive dehalogenase-homologous genes in deep subseafloor sedimentary metagenomes.</title>
        <authorList>
            <person name="Kawai M."/>
            <person name="Futagami T."/>
            <person name="Toyoda A."/>
            <person name="Takaki Y."/>
            <person name="Nishi S."/>
            <person name="Hori S."/>
            <person name="Arai W."/>
            <person name="Tsubouchi T."/>
            <person name="Morono Y."/>
            <person name="Uchiyama I."/>
            <person name="Ito T."/>
            <person name="Fujiyama A."/>
            <person name="Inagaki F."/>
            <person name="Takami H."/>
        </authorList>
    </citation>
    <scope>NUCLEOTIDE SEQUENCE</scope>
    <source>
        <strain evidence="2">Expedition CK06-06</strain>
    </source>
</reference>
<gene>
    <name evidence="2" type="ORF">S01H1_40484</name>
</gene>
<name>X0V4W0_9ZZZZ</name>
<dbReference type="InterPro" id="IPR012334">
    <property type="entry name" value="Pectin_lyas_fold"/>
</dbReference>
<organism evidence="2">
    <name type="scientific">marine sediment metagenome</name>
    <dbReference type="NCBI Taxonomy" id="412755"/>
    <lineage>
        <taxon>unclassified sequences</taxon>
        <taxon>metagenomes</taxon>
        <taxon>ecological metagenomes</taxon>
    </lineage>
</organism>
<proteinExistence type="predicted"/>
<feature type="domain" description="Right handed beta helix" evidence="1">
    <location>
        <begin position="68"/>
        <end position="235"/>
    </location>
</feature>